<accession>A0A8S5NVD8</accession>
<sequence>MTILIISIIAVIVIYCLAIISRTTNTIPTPPTTPITEPTKSTPHTKPTSHTDNEENLLGPCVEEVWSLTEFAKKFDRMKVGDCPNHTTGEVFKSCIFFKDNTLTFVYFYKTLGVLTKEEISKRKDELKVGRTSNNKYYLYVGKDNIADDVDLGFKE</sequence>
<dbReference type="EMBL" id="BK015261">
    <property type="protein sequence ID" value="DAD98399.1"/>
    <property type="molecule type" value="Genomic_DNA"/>
</dbReference>
<feature type="region of interest" description="Disordered" evidence="1">
    <location>
        <begin position="28"/>
        <end position="54"/>
    </location>
</feature>
<organism evidence="2">
    <name type="scientific">CrAss-like virus sp. ctWDt29</name>
    <dbReference type="NCBI Taxonomy" id="2825836"/>
    <lineage>
        <taxon>Viruses</taxon>
        <taxon>Duplodnaviria</taxon>
        <taxon>Heunggongvirae</taxon>
        <taxon>Uroviricota</taxon>
        <taxon>Caudoviricetes</taxon>
        <taxon>Crassvirales</taxon>
    </lineage>
</organism>
<protein>
    <submittedName>
        <fullName evidence="2">Uncharacterized protein</fullName>
    </submittedName>
</protein>
<reference evidence="2" key="1">
    <citation type="journal article" date="2021" name="Proc. Natl. Acad. Sci. U.S.A.">
        <title>A Catalog of Tens of Thousands of Viruses from Human Metagenomes Reveals Hidden Associations with Chronic Diseases.</title>
        <authorList>
            <person name="Tisza M.J."/>
            <person name="Buck C.B."/>
        </authorList>
    </citation>
    <scope>NUCLEOTIDE SEQUENCE</scope>
    <source>
        <strain evidence="2">CtWDt29</strain>
    </source>
</reference>
<evidence type="ECO:0000313" key="2">
    <source>
        <dbReference type="EMBL" id="DAD98399.1"/>
    </source>
</evidence>
<proteinExistence type="predicted"/>
<evidence type="ECO:0000256" key="1">
    <source>
        <dbReference type="SAM" id="MobiDB-lite"/>
    </source>
</evidence>
<name>A0A8S5NVD8_9CAUD</name>
<feature type="compositionally biased region" description="Low complexity" evidence="1">
    <location>
        <begin position="34"/>
        <end position="50"/>
    </location>
</feature>